<dbReference type="Gene3D" id="2.170.130.10">
    <property type="entry name" value="TonB-dependent receptor, plug domain"/>
    <property type="match status" value="2"/>
</dbReference>
<dbReference type="RefSeq" id="WP_208076984.1">
    <property type="nucleotide sequence ID" value="NZ_CP071869.1"/>
</dbReference>
<dbReference type="SUPFAM" id="SSF56935">
    <property type="entry name" value="Porins"/>
    <property type="match status" value="2"/>
</dbReference>
<dbReference type="InterPro" id="IPR037066">
    <property type="entry name" value="Plug_dom_sf"/>
</dbReference>
<dbReference type="EMBL" id="CP071869">
    <property type="protein sequence ID" value="QTE21426.1"/>
    <property type="molecule type" value="Genomic_DNA"/>
</dbReference>
<sequence>MKKILIAIFISCISIANFSAQNKLKVEVKAEKKPDVYIDGVKYNYTIVNLLDQTKIESIDIIKDEKALKEYKAPNGVILIKTKKNSKPNLSIDEKKPSSKKEDKEPLVIINGKVANKAALSNISTQNIASVKVLKGKEAIKQYKSPNGVIIIKTKN</sequence>
<accession>A0A975CK79</accession>
<dbReference type="Proteomes" id="UP000663920">
    <property type="component" value="Chromosome"/>
</dbReference>
<dbReference type="KEGG" id="pcea:J3359_11385"/>
<gene>
    <name evidence="1" type="ORF">J3359_11385</name>
</gene>
<proteinExistence type="predicted"/>
<reference evidence="1 2" key="1">
    <citation type="submission" date="2021-03" db="EMBL/GenBank/DDBJ databases">
        <title>Complete genome of Polaribacter_sp.SM13.</title>
        <authorList>
            <person name="Jeong S.W."/>
            <person name="Bae J.W."/>
        </authorList>
    </citation>
    <scope>NUCLEOTIDE SEQUENCE [LARGE SCALE GENOMIC DNA]</scope>
    <source>
        <strain evidence="1 2">SM13</strain>
    </source>
</reference>
<evidence type="ECO:0008006" key="3">
    <source>
        <dbReference type="Google" id="ProtNLM"/>
    </source>
</evidence>
<name>A0A975CK79_9FLAO</name>
<organism evidence="1 2">
    <name type="scientific">Polaribacter cellanae</name>
    <dbReference type="NCBI Taxonomy" id="2818493"/>
    <lineage>
        <taxon>Bacteria</taxon>
        <taxon>Pseudomonadati</taxon>
        <taxon>Bacteroidota</taxon>
        <taxon>Flavobacteriia</taxon>
        <taxon>Flavobacteriales</taxon>
        <taxon>Flavobacteriaceae</taxon>
    </lineage>
</organism>
<evidence type="ECO:0000313" key="1">
    <source>
        <dbReference type="EMBL" id="QTE21426.1"/>
    </source>
</evidence>
<keyword evidence="2" id="KW-1185">Reference proteome</keyword>
<evidence type="ECO:0000313" key="2">
    <source>
        <dbReference type="Proteomes" id="UP000663920"/>
    </source>
</evidence>
<protein>
    <recommendedName>
        <fullName evidence="3">TonB-dependent receptor plug domain-containing protein</fullName>
    </recommendedName>
</protein>
<dbReference type="AlphaFoldDB" id="A0A975CK79"/>